<dbReference type="HOGENOM" id="CLU_049293_1_0_5"/>
<keyword evidence="2" id="KW-1185">Reference proteome</keyword>
<dbReference type="OrthoDB" id="7549700at2"/>
<evidence type="ECO:0008006" key="3">
    <source>
        <dbReference type="Google" id="ProtNLM"/>
    </source>
</evidence>
<dbReference type="KEGG" id="mno:Mnod_6484"/>
<dbReference type="Proteomes" id="UP000008207">
    <property type="component" value="Chromosome"/>
</dbReference>
<organism evidence="1 2">
    <name type="scientific">Methylobacterium nodulans (strain LMG 21967 / CNCM I-2342 / ORS 2060)</name>
    <dbReference type="NCBI Taxonomy" id="460265"/>
    <lineage>
        <taxon>Bacteria</taxon>
        <taxon>Pseudomonadati</taxon>
        <taxon>Pseudomonadota</taxon>
        <taxon>Alphaproteobacteria</taxon>
        <taxon>Hyphomicrobiales</taxon>
        <taxon>Methylobacteriaceae</taxon>
        <taxon>Methylobacterium</taxon>
    </lineage>
</organism>
<sequence length="410" mass="43692">MQFFDQLSLGEAAEIANAREMRNGALVLQAKAARGGNVQDYLGAEVGKPEMPVVRVYRDADEVFRADSLRTFGHKPVTLDHPPSPVTPTTWRDVARGHVGEEVLRDGEFVRIPMLLADQTAIEAVKDGKRELSVGYQCDLDWTPGTTPDGRAYDARQTNIVVDHVAIVDRGRAGPECRIGDQHPAEAKTMRVLSDQQQQREAIPMPPVLKTMTIDGHTVEMSDAAVVAVSGLQKQIGQLTADNLQLTADAKAAAEAHATAIKAKDAELADARKALDTKDGEIAVLKKQVEDSALTPDKLAAAVAARAAVIDVAKTVIGATFTDAGKTDAQIRREVVTARLGDSAKDLTDGVVEGAFLAIAKDHKPADPLARTIADGVTPTSGRTAIADAYAANVDYLTSAWKSPTGRAVQ</sequence>
<dbReference type="eggNOG" id="COG3566">
    <property type="taxonomic scope" value="Bacteria"/>
</dbReference>
<dbReference type="EMBL" id="CP001349">
    <property type="protein sequence ID" value="ACL61255.1"/>
    <property type="molecule type" value="Genomic_DNA"/>
</dbReference>
<dbReference type="Pfam" id="PF09979">
    <property type="entry name" value="DUF2213"/>
    <property type="match status" value="1"/>
</dbReference>
<accession>B8ID89</accession>
<dbReference type="STRING" id="460265.Mnod_6484"/>
<evidence type="ECO:0000313" key="1">
    <source>
        <dbReference type="EMBL" id="ACL61255.1"/>
    </source>
</evidence>
<dbReference type="AlphaFoldDB" id="B8ID89"/>
<dbReference type="PIRSF" id="PIRSF029215">
    <property type="entry name" value="UCP029215"/>
    <property type="match status" value="1"/>
</dbReference>
<gene>
    <name evidence="1" type="ordered locus">Mnod_6484</name>
</gene>
<proteinExistence type="predicted"/>
<protein>
    <recommendedName>
        <fullName evidence="3">DUF2213 domain-containing protein</fullName>
    </recommendedName>
</protein>
<evidence type="ECO:0000313" key="2">
    <source>
        <dbReference type="Proteomes" id="UP000008207"/>
    </source>
</evidence>
<name>B8ID89_METNO</name>
<reference evidence="1 2" key="1">
    <citation type="submission" date="2009-01" db="EMBL/GenBank/DDBJ databases">
        <title>Complete sequence of chromosome of Methylobacterium nodulans ORS 2060.</title>
        <authorList>
            <consortium name="US DOE Joint Genome Institute"/>
            <person name="Lucas S."/>
            <person name="Copeland A."/>
            <person name="Lapidus A."/>
            <person name="Glavina del Rio T."/>
            <person name="Dalin E."/>
            <person name="Tice H."/>
            <person name="Bruce D."/>
            <person name="Goodwin L."/>
            <person name="Pitluck S."/>
            <person name="Sims D."/>
            <person name="Brettin T."/>
            <person name="Detter J.C."/>
            <person name="Han C."/>
            <person name="Larimer F."/>
            <person name="Land M."/>
            <person name="Hauser L."/>
            <person name="Kyrpides N."/>
            <person name="Ivanova N."/>
            <person name="Marx C.J."/>
            <person name="Richardson P."/>
        </authorList>
    </citation>
    <scope>NUCLEOTIDE SEQUENCE [LARGE SCALE GENOMIC DNA]</scope>
    <source>
        <strain evidence="2">LMG 21967 / CNCM I-2342 / ORS 2060</strain>
    </source>
</reference>
<dbReference type="RefSeq" id="WP_015932829.1">
    <property type="nucleotide sequence ID" value="NC_011894.1"/>
</dbReference>
<dbReference type="InterPro" id="IPR016913">
    <property type="entry name" value="UCP029215"/>
</dbReference>